<accession>A0ABU1GZ03</accession>
<dbReference type="CDD" id="cd18809">
    <property type="entry name" value="SF1_C_RecD"/>
    <property type="match status" value="1"/>
</dbReference>
<evidence type="ECO:0000313" key="5">
    <source>
        <dbReference type="Proteomes" id="UP001269375"/>
    </source>
</evidence>
<keyword evidence="1" id="KW-0547">Nucleotide-binding</keyword>
<dbReference type="Gene3D" id="3.40.50.300">
    <property type="entry name" value="P-loop containing nucleotide triphosphate hydrolases"/>
    <property type="match status" value="2"/>
</dbReference>
<dbReference type="Pfam" id="PF13538">
    <property type="entry name" value="UvrD_C_2"/>
    <property type="match status" value="1"/>
</dbReference>
<keyword evidence="2" id="KW-0067">ATP-binding</keyword>
<comment type="caution">
    <text evidence="4">The sequence shown here is derived from an EMBL/GenBank/DDBJ whole genome shotgun (WGS) entry which is preliminary data.</text>
</comment>
<evidence type="ECO:0000256" key="1">
    <source>
        <dbReference type="ARBA" id="ARBA00022741"/>
    </source>
</evidence>
<organism evidence="4 5">
    <name type="scientific">Larsenimonas suaedae</name>
    <dbReference type="NCBI Taxonomy" id="1851019"/>
    <lineage>
        <taxon>Bacteria</taxon>
        <taxon>Pseudomonadati</taxon>
        <taxon>Pseudomonadota</taxon>
        <taxon>Gammaproteobacteria</taxon>
        <taxon>Oceanospirillales</taxon>
        <taxon>Halomonadaceae</taxon>
        <taxon>Larsenimonas</taxon>
    </lineage>
</organism>
<dbReference type="RefSeq" id="WP_251595559.1">
    <property type="nucleotide sequence ID" value="NZ_JAMLJI010000006.1"/>
</dbReference>
<sequence length="419" mass="47929">MTTFTLSADQTAAFEAFCAFYLDPNESEFVLCGYSGTGKTTLTRYILDNIPRLEGLREIVMPNSPRLEVALTATTNKAAENFGQITGQKVQTIHRLLRLILKTDYETRKSQLRIREEDVHDRSNLPHNQLIFIDEASYIDRALLHYIHSQTINCKIVFLGDPAQLLSVGCKRSPVFDAGYKTAYLRQVMRQAEGNPIMDLSTKFRNTVETGEFFSFLPDGYFIRHLPRDQFEREVLTEFTRPDWGDADSKILAWTNKRVVGYNHAVRDRAQGSPSLQVGDYAICNHYLSLNRGAIRTDQTVLITRKEPRIALHDVFGHWVELDSKYRVFLPDSLDAKNGRYARALKDDDREVISDIEQWADLRAAYACTINKAQGSTYDQVFIDLDDLKKCRSNDQMARMLYVGVSRARRQVTLCGDLV</sequence>
<dbReference type="Pfam" id="PF13604">
    <property type="entry name" value="AAA_30"/>
    <property type="match status" value="1"/>
</dbReference>
<evidence type="ECO:0000313" key="4">
    <source>
        <dbReference type="EMBL" id="MDR5897285.1"/>
    </source>
</evidence>
<dbReference type="InterPro" id="IPR050534">
    <property type="entry name" value="Coronavir_polyprotein_1ab"/>
</dbReference>
<evidence type="ECO:0000259" key="3">
    <source>
        <dbReference type="Pfam" id="PF13538"/>
    </source>
</evidence>
<proteinExistence type="predicted"/>
<dbReference type="SUPFAM" id="SSF52540">
    <property type="entry name" value="P-loop containing nucleoside triphosphate hydrolases"/>
    <property type="match status" value="1"/>
</dbReference>
<reference evidence="4 5" key="1">
    <citation type="submission" date="2023-04" db="EMBL/GenBank/DDBJ databases">
        <title>A long-awaited taxogenomic arrangement of the family Halomonadaceae.</title>
        <authorList>
            <person name="De La Haba R."/>
            <person name="Chuvochina M."/>
            <person name="Wittouck S."/>
            <person name="Arahal D.R."/>
            <person name="Sanchez-Porro C."/>
            <person name="Hugenholtz P."/>
            <person name="Ventosa A."/>
        </authorList>
    </citation>
    <scope>NUCLEOTIDE SEQUENCE [LARGE SCALE GENOMIC DNA]</scope>
    <source>
        <strain evidence="4 5">DSM 22428</strain>
    </source>
</reference>
<keyword evidence="5" id="KW-1185">Reference proteome</keyword>
<dbReference type="PANTHER" id="PTHR43788:SF6">
    <property type="entry name" value="DNA HELICASE B"/>
    <property type="match status" value="1"/>
</dbReference>
<dbReference type="PANTHER" id="PTHR43788">
    <property type="entry name" value="DNA2/NAM7 HELICASE FAMILY MEMBER"/>
    <property type="match status" value="1"/>
</dbReference>
<dbReference type="InterPro" id="IPR027785">
    <property type="entry name" value="UvrD-like_helicase_C"/>
</dbReference>
<dbReference type="Proteomes" id="UP001269375">
    <property type="component" value="Unassembled WGS sequence"/>
</dbReference>
<name>A0ABU1GZ03_9GAMM</name>
<protein>
    <submittedName>
        <fullName evidence="4">AAA family ATPase</fullName>
    </submittedName>
</protein>
<feature type="domain" description="UvrD-like helicase C-terminal" evidence="3">
    <location>
        <begin position="365"/>
        <end position="414"/>
    </location>
</feature>
<gene>
    <name evidence="4" type="ORF">QC825_14535</name>
</gene>
<evidence type="ECO:0000256" key="2">
    <source>
        <dbReference type="ARBA" id="ARBA00022840"/>
    </source>
</evidence>
<dbReference type="EMBL" id="JARWAO010000010">
    <property type="protein sequence ID" value="MDR5897285.1"/>
    <property type="molecule type" value="Genomic_DNA"/>
</dbReference>
<dbReference type="InterPro" id="IPR027417">
    <property type="entry name" value="P-loop_NTPase"/>
</dbReference>